<evidence type="ECO:0008006" key="4">
    <source>
        <dbReference type="Google" id="ProtNLM"/>
    </source>
</evidence>
<reference evidence="2" key="1">
    <citation type="submission" date="2019-02" db="EMBL/GenBank/DDBJ databases">
        <authorList>
            <person name="Gruber-Vodicka R. H."/>
            <person name="Seah K. B. B."/>
        </authorList>
    </citation>
    <scope>NUCLEOTIDE SEQUENCE</scope>
    <source>
        <strain evidence="1">BECK_BZ163</strain>
        <strain evidence="3">BECK_BZ164</strain>
        <strain evidence="2">BECK_BZ165</strain>
    </source>
</reference>
<organism evidence="2">
    <name type="scientific">Candidatus Kentrum sp. FM</name>
    <dbReference type="NCBI Taxonomy" id="2126340"/>
    <lineage>
        <taxon>Bacteria</taxon>
        <taxon>Pseudomonadati</taxon>
        <taxon>Pseudomonadota</taxon>
        <taxon>Gammaproteobacteria</taxon>
        <taxon>Candidatus Kentrum</taxon>
    </lineage>
</organism>
<gene>
    <name evidence="1" type="ORF">BECKFM1743A_GA0114220_101334</name>
    <name evidence="3" type="ORF">BECKFM1743B_GA0114221_101414</name>
    <name evidence="2" type="ORF">BECKFM1743C_GA0114222_101702</name>
</gene>
<evidence type="ECO:0000313" key="1">
    <source>
        <dbReference type="EMBL" id="VFJ54533.1"/>
    </source>
</evidence>
<name>A0A450SQ19_9GAMM</name>
<evidence type="ECO:0000313" key="2">
    <source>
        <dbReference type="EMBL" id="VFJ56107.1"/>
    </source>
</evidence>
<dbReference type="EMBL" id="CAADEZ010000133">
    <property type="protein sequence ID" value="VFJ54533.1"/>
    <property type="molecule type" value="Genomic_DNA"/>
</dbReference>
<dbReference type="EMBL" id="CAADFA010000170">
    <property type="protein sequence ID" value="VFJ56107.1"/>
    <property type="molecule type" value="Genomic_DNA"/>
</dbReference>
<protein>
    <recommendedName>
        <fullName evidence="4">Transposase</fullName>
    </recommendedName>
</protein>
<dbReference type="EMBL" id="CAADFL010000141">
    <property type="protein sequence ID" value="VFK10465.1"/>
    <property type="molecule type" value="Genomic_DNA"/>
</dbReference>
<evidence type="ECO:0000313" key="3">
    <source>
        <dbReference type="EMBL" id="VFK10465.1"/>
    </source>
</evidence>
<accession>A0A450SQ19</accession>
<sequence>MRNMPREELRQLPPVARKLSEAENQLAGYRETLERVYGDKLRLATHAVVCIGLERLVW</sequence>
<proteinExistence type="predicted"/>
<dbReference type="AlphaFoldDB" id="A0A450SQ19"/>